<keyword evidence="7 17" id="KW-0554">One-carbon metabolism</keyword>
<dbReference type="InterPro" id="IPR018109">
    <property type="entry name" value="Folylpolyglutamate_synth_CS"/>
</dbReference>
<dbReference type="InterPro" id="IPR001645">
    <property type="entry name" value="Folylpolyglutamate_synth"/>
</dbReference>
<keyword evidence="9" id="KW-0479">Metal-binding</keyword>
<dbReference type="EMBL" id="JBEFKJ010000033">
    <property type="protein sequence ID" value="KAL2038255.1"/>
    <property type="molecule type" value="Genomic_DNA"/>
</dbReference>
<comment type="function">
    <text evidence="17">Catalyzes conversion of folates to polyglutamate derivatives allowing concentration of folate compounds in the cell and the intracellular retention of these cofactors, which are important substrates for most of the folate-dependent enzymes that are involved in one-carbon transfer reactions involved in purine, pyrimidine and amino acid synthesis.</text>
</comment>
<dbReference type="Gene3D" id="3.40.1190.10">
    <property type="entry name" value="Mur-like, catalytic domain"/>
    <property type="match status" value="1"/>
</dbReference>
<protein>
    <recommendedName>
        <fullName evidence="17">Folylpolyglutamate synthase</fullName>
        <ecNumber evidence="17">6.3.2.17</ecNumber>
    </recommendedName>
    <alternativeName>
        <fullName evidence="17">Folylpoly-gamma-glutamate synthetase</fullName>
    </alternativeName>
    <alternativeName>
        <fullName evidence="17">Tetrahydrofolylpolyglutamate synthase</fullName>
    </alternativeName>
</protein>
<evidence type="ECO:0000256" key="5">
    <source>
        <dbReference type="ARBA" id="ARBA00008276"/>
    </source>
</evidence>
<dbReference type="InterPro" id="IPR036615">
    <property type="entry name" value="Mur_ligase_C_dom_sf"/>
</dbReference>
<evidence type="ECO:0000313" key="19">
    <source>
        <dbReference type="Proteomes" id="UP001590950"/>
    </source>
</evidence>
<evidence type="ECO:0000256" key="2">
    <source>
        <dbReference type="ARBA" id="ARBA00004305"/>
    </source>
</evidence>
<evidence type="ECO:0000256" key="3">
    <source>
        <dbReference type="ARBA" id="ARBA00004496"/>
    </source>
</evidence>
<keyword evidence="10" id="KW-0547">Nucleotide-binding</keyword>
<evidence type="ECO:0000256" key="16">
    <source>
        <dbReference type="ARBA" id="ARBA00047493"/>
    </source>
</evidence>
<keyword evidence="8 17" id="KW-0436">Ligase</keyword>
<dbReference type="InterPro" id="IPR036565">
    <property type="entry name" value="Mur-like_cat_sf"/>
</dbReference>
<evidence type="ECO:0000256" key="7">
    <source>
        <dbReference type="ARBA" id="ARBA00022563"/>
    </source>
</evidence>
<proteinExistence type="inferred from homology"/>
<evidence type="ECO:0000256" key="6">
    <source>
        <dbReference type="ARBA" id="ARBA00022490"/>
    </source>
</evidence>
<keyword evidence="12" id="KW-0067">ATP-binding</keyword>
<comment type="catalytic activity">
    <reaction evidence="16 17">
        <text>(6S)-5,6,7,8-tetrahydrofolyl-(gamma-L-Glu)(n) + L-glutamate + ATP = (6S)-5,6,7,8-tetrahydrofolyl-(gamma-L-Glu)(n+1) + ADP + phosphate + H(+)</text>
        <dbReference type="Rhea" id="RHEA:10580"/>
        <dbReference type="Rhea" id="RHEA-COMP:14738"/>
        <dbReference type="Rhea" id="RHEA-COMP:14740"/>
        <dbReference type="ChEBI" id="CHEBI:15378"/>
        <dbReference type="ChEBI" id="CHEBI:29985"/>
        <dbReference type="ChEBI" id="CHEBI:30616"/>
        <dbReference type="ChEBI" id="CHEBI:43474"/>
        <dbReference type="ChEBI" id="CHEBI:141005"/>
        <dbReference type="ChEBI" id="CHEBI:456216"/>
        <dbReference type="EC" id="6.3.2.17"/>
    </reaction>
</comment>
<evidence type="ECO:0000256" key="11">
    <source>
        <dbReference type="ARBA" id="ARBA00022792"/>
    </source>
</evidence>
<comment type="cofactor">
    <cofactor evidence="17">
        <name>a monovalent cation</name>
        <dbReference type="ChEBI" id="CHEBI:60242"/>
    </cofactor>
    <text evidence="17">A monovalent cation.</text>
</comment>
<dbReference type="Gene3D" id="3.90.190.20">
    <property type="entry name" value="Mur ligase, C-terminal domain"/>
    <property type="match status" value="1"/>
</dbReference>
<evidence type="ECO:0000256" key="9">
    <source>
        <dbReference type="ARBA" id="ARBA00022723"/>
    </source>
</evidence>
<evidence type="ECO:0000256" key="14">
    <source>
        <dbReference type="ARBA" id="ARBA00023128"/>
    </source>
</evidence>
<dbReference type="EC" id="6.3.2.17" evidence="17"/>
<comment type="subcellular location">
    <subcellularLocation>
        <location evidence="3">Cytoplasm</location>
    </subcellularLocation>
    <subcellularLocation>
        <location evidence="1">Mitochondrion inner membrane</location>
    </subcellularLocation>
    <subcellularLocation>
        <location evidence="2">Mitochondrion matrix</location>
    </subcellularLocation>
</comment>
<dbReference type="NCBIfam" id="TIGR01499">
    <property type="entry name" value="folC"/>
    <property type="match status" value="1"/>
</dbReference>
<dbReference type="PIRSF" id="PIRSF038895">
    <property type="entry name" value="FPGS"/>
    <property type="match status" value="1"/>
</dbReference>
<dbReference type="PANTHER" id="PTHR11136">
    <property type="entry name" value="FOLYLPOLYGLUTAMATE SYNTHASE-RELATED"/>
    <property type="match status" value="1"/>
</dbReference>
<keyword evidence="13" id="KW-0460">Magnesium</keyword>
<accession>A0ABR3ZXB7</accession>
<keyword evidence="6" id="KW-0963">Cytoplasm</keyword>
<evidence type="ECO:0000256" key="4">
    <source>
        <dbReference type="ARBA" id="ARBA00005150"/>
    </source>
</evidence>
<dbReference type="Proteomes" id="UP001590950">
    <property type="component" value="Unassembled WGS sequence"/>
</dbReference>
<name>A0ABR3ZXB7_9LECA</name>
<dbReference type="InterPro" id="IPR023600">
    <property type="entry name" value="Folylpolyglutamate_synth_euk"/>
</dbReference>
<keyword evidence="11" id="KW-0999">Mitochondrion inner membrane</keyword>
<keyword evidence="14" id="KW-0496">Mitochondrion</keyword>
<dbReference type="SUPFAM" id="SSF53244">
    <property type="entry name" value="MurD-like peptide ligases, peptide-binding domain"/>
    <property type="match status" value="1"/>
</dbReference>
<dbReference type="PROSITE" id="PS01012">
    <property type="entry name" value="FOLYLPOLYGLU_SYNT_2"/>
    <property type="match status" value="1"/>
</dbReference>
<dbReference type="PANTHER" id="PTHR11136:SF5">
    <property type="entry name" value="FOLYLPOLYGLUTAMATE SYNTHASE, MITOCHONDRIAL"/>
    <property type="match status" value="1"/>
</dbReference>
<organism evidence="18 19">
    <name type="scientific">Stereocaulon virgatum</name>
    <dbReference type="NCBI Taxonomy" id="373712"/>
    <lineage>
        <taxon>Eukaryota</taxon>
        <taxon>Fungi</taxon>
        <taxon>Dikarya</taxon>
        <taxon>Ascomycota</taxon>
        <taxon>Pezizomycotina</taxon>
        <taxon>Lecanoromycetes</taxon>
        <taxon>OSLEUM clade</taxon>
        <taxon>Lecanoromycetidae</taxon>
        <taxon>Lecanorales</taxon>
        <taxon>Lecanorineae</taxon>
        <taxon>Stereocaulaceae</taxon>
        <taxon>Stereocaulon</taxon>
    </lineage>
</organism>
<gene>
    <name evidence="18" type="ORF">N7G274_008904</name>
</gene>
<sequence length="501" mass="55289">MVRTYADAITALNTLQSNFSIVNQMRKEGRSLNKNAIPEMIEWLRRIGYQPSDLNALNAIHIAGTKGKGSTSAIISSILAQYLPSAAQSKPVLNKIGLFTSPHLRFVRERIQINNQPLSEEAFANYFFETWDRLEESARAKGEPIDKTCKPVYFRYLCLMAFHTYIQEGVDTAIIECGIGGEFDSTNILIAPRVTGITSLGIDHTVMLGNTIEEIAWHKGGIMKAGAPCFTAPQPTTALEVLRKRAAEVPVELHIVERDPSLAKIKLGLAGDFQQINASLAIAIADHHLYALGHGHPRHRDDLPLEFLCGLEQVRWAGRCETRHENNISWHIDSGHTLESIEVASSWFASLIPSAKEPGQRRTRILMFNQQVRDAKALAKALHDTLAATLQDERPFTHAVFCTNVTFKEAGYRPDLMSLNMSGTAIDGLEVQKGLAGTWTGIDEQTTVEVKGTIEEAVEWCRDVARDKDGEVMVFVTGSTHLVGGFLEVLETGGTKEDSSA</sequence>
<keyword evidence="19" id="KW-1185">Reference proteome</keyword>
<evidence type="ECO:0000256" key="15">
    <source>
        <dbReference type="ARBA" id="ARBA00023136"/>
    </source>
</evidence>
<evidence type="ECO:0000256" key="10">
    <source>
        <dbReference type="ARBA" id="ARBA00022741"/>
    </source>
</evidence>
<evidence type="ECO:0000256" key="17">
    <source>
        <dbReference type="PIRNR" id="PIRNR038895"/>
    </source>
</evidence>
<evidence type="ECO:0000256" key="8">
    <source>
        <dbReference type="ARBA" id="ARBA00022598"/>
    </source>
</evidence>
<evidence type="ECO:0000256" key="1">
    <source>
        <dbReference type="ARBA" id="ARBA00004273"/>
    </source>
</evidence>
<evidence type="ECO:0000256" key="13">
    <source>
        <dbReference type="ARBA" id="ARBA00022842"/>
    </source>
</evidence>
<comment type="caution">
    <text evidence="18">The sequence shown here is derived from an EMBL/GenBank/DDBJ whole genome shotgun (WGS) entry which is preliminary data.</text>
</comment>
<evidence type="ECO:0000256" key="12">
    <source>
        <dbReference type="ARBA" id="ARBA00022840"/>
    </source>
</evidence>
<comment type="similarity">
    <text evidence="5 17">Belongs to the folylpolyglutamate synthase family.</text>
</comment>
<keyword evidence="15" id="KW-0472">Membrane</keyword>
<comment type="pathway">
    <text evidence="4 17">Cofactor biosynthesis; tetrahydrofolylpolyglutamate biosynthesis.</text>
</comment>
<reference evidence="18 19" key="1">
    <citation type="submission" date="2024-09" db="EMBL/GenBank/DDBJ databases">
        <title>Rethinking Asexuality: The Enigmatic Case of Functional Sexual Genes in Lepraria (Stereocaulaceae).</title>
        <authorList>
            <person name="Doellman M."/>
            <person name="Sun Y."/>
            <person name="Barcenas-Pena A."/>
            <person name="Lumbsch H.T."/>
            <person name="Grewe F."/>
        </authorList>
    </citation>
    <scope>NUCLEOTIDE SEQUENCE [LARGE SCALE GENOMIC DNA]</scope>
    <source>
        <strain evidence="18 19">Mercado 3170</strain>
    </source>
</reference>
<evidence type="ECO:0000313" key="18">
    <source>
        <dbReference type="EMBL" id="KAL2038255.1"/>
    </source>
</evidence>
<dbReference type="SUPFAM" id="SSF53623">
    <property type="entry name" value="MurD-like peptide ligases, catalytic domain"/>
    <property type="match status" value="1"/>
</dbReference>